<dbReference type="CDD" id="cd23810">
    <property type="entry name" value="UBCc_BIRC6"/>
    <property type="match status" value="1"/>
</dbReference>
<comment type="caution">
    <text evidence="5">The sequence shown here is derived from an EMBL/GenBank/DDBJ whole genome shotgun (WGS) entry which is preliminary data.</text>
</comment>
<dbReference type="PROSITE" id="PS50127">
    <property type="entry name" value="UBC_2"/>
    <property type="match status" value="1"/>
</dbReference>
<dbReference type="GO" id="GO:0016740">
    <property type="term" value="F:transferase activity"/>
    <property type="evidence" value="ECO:0007669"/>
    <property type="project" value="UniProtKB-KW"/>
</dbReference>
<evidence type="ECO:0000259" key="4">
    <source>
        <dbReference type="PROSITE" id="PS50127"/>
    </source>
</evidence>
<feature type="region of interest" description="Disordered" evidence="3">
    <location>
        <begin position="373"/>
        <end position="393"/>
    </location>
</feature>
<dbReference type="CDD" id="cd23802">
    <property type="entry name" value="UBCc_UBE2Q"/>
    <property type="match status" value="1"/>
</dbReference>
<dbReference type="SUPFAM" id="SSF54495">
    <property type="entry name" value="UBC-like"/>
    <property type="match status" value="2"/>
</dbReference>
<dbReference type="AlphaFoldDB" id="A0A6L2Q372"/>
<dbReference type="Gene3D" id="3.10.110.10">
    <property type="entry name" value="Ubiquitin Conjugating Enzyme"/>
    <property type="match status" value="2"/>
</dbReference>
<dbReference type="PANTHER" id="PTHR46116">
    <property type="entry name" value="(E3-INDEPENDENT) E2 UBIQUITIN-CONJUGATING ENZYME"/>
    <property type="match status" value="1"/>
</dbReference>
<dbReference type="EMBL" id="BLKM01000898">
    <property type="protein sequence ID" value="GFG39353.1"/>
    <property type="molecule type" value="Genomic_DNA"/>
</dbReference>
<dbReference type="InParanoid" id="A0A6L2Q372"/>
<organism evidence="5 6">
    <name type="scientific">Coptotermes formosanus</name>
    <name type="common">Formosan subterranean termite</name>
    <dbReference type="NCBI Taxonomy" id="36987"/>
    <lineage>
        <taxon>Eukaryota</taxon>
        <taxon>Metazoa</taxon>
        <taxon>Ecdysozoa</taxon>
        <taxon>Arthropoda</taxon>
        <taxon>Hexapoda</taxon>
        <taxon>Insecta</taxon>
        <taxon>Pterygota</taxon>
        <taxon>Neoptera</taxon>
        <taxon>Polyneoptera</taxon>
        <taxon>Dictyoptera</taxon>
        <taxon>Blattodea</taxon>
        <taxon>Blattoidea</taxon>
        <taxon>Termitoidae</taxon>
        <taxon>Rhinotermitidae</taxon>
        <taxon>Coptotermes</taxon>
    </lineage>
</organism>
<evidence type="ECO:0000256" key="1">
    <source>
        <dbReference type="ARBA" id="ARBA00022679"/>
    </source>
</evidence>
<feature type="compositionally biased region" description="Low complexity" evidence="3">
    <location>
        <begin position="696"/>
        <end position="709"/>
    </location>
</feature>
<evidence type="ECO:0000256" key="2">
    <source>
        <dbReference type="ARBA" id="ARBA00022786"/>
    </source>
</evidence>
<gene>
    <name evidence="5" type="ORF">Cfor_08306</name>
</gene>
<feature type="region of interest" description="Disordered" evidence="3">
    <location>
        <begin position="690"/>
        <end position="713"/>
    </location>
</feature>
<dbReference type="InterPro" id="IPR016135">
    <property type="entry name" value="UBQ-conjugating_enzyme/RWD"/>
</dbReference>
<feature type="domain" description="UBC core" evidence="4">
    <location>
        <begin position="761"/>
        <end position="927"/>
    </location>
</feature>
<protein>
    <recommendedName>
        <fullName evidence="4">UBC core domain-containing protein</fullName>
    </recommendedName>
</protein>
<dbReference type="PANTHER" id="PTHR46116:SF39">
    <property type="entry name" value="BACULOVIRAL IAP REPEAT-CONTAINING PROTEIN 6"/>
    <property type="match status" value="1"/>
</dbReference>
<evidence type="ECO:0000313" key="6">
    <source>
        <dbReference type="Proteomes" id="UP000502823"/>
    </source>
</evidence>
<keyword evidence="1" id="KW-0808">Transferase</keyword>
<reference evidence="6" key="1">
    <citation type="submission" date="2020-01" db="EMBL/GenBank/DDBJ databases">
        <title>Draft genome sequence of the Termite Coptotermes fromosanus.</title>
        <authorList>
            <person name="Itakura S."/>
            <person name="Yosikawa Y."/>
            <person name="Umezawa K."/>
        </authorList>
    </citation>
    <scope>NUCLEOTIDE SEQUENCE [LARGE SCALE GENOMIC DNA]</scope>
</reference>
<keyword evidence="2" id="KW-0833">Ubl conjugation pathway</keyword>
<name>A0A6L2Q372_COPFO</name>
<keyword evidence="6" id="KW-1185">Reference proteome</keyword>
<accession>A0A6L2Q372</accession>
<dbReference type="InterPro" id="IPR000608">
    <property type="entry name" value="UBC"/>
</dbReference>
<dbReference type="SMART" id="SM00212">
    <property type="entry name" value="UBCc"/>
    <property type="match status" value="1"/>
</dbReference>
<proteinExistence type="predicted"/>
<dbReference type="Proteomes" id="UP000502823">
    <property type="component" value="Unassembled WGS sequence"/>
</dbReference>
<dbReference type="Pfam" id="PF00179">
    <property type="entry name" value="UQ_con"/>
    <property type="match status" value="1"/>
</dbReference>
<evidence type="ECO:0000256" key="3">
    <source>
        <dbReference type="SAM" id="MobiDB-lite"/>
    </source>
</evidence>
<evidence type="ECO:0000313" key="5">
    <source>
        <dbReference type="EMBL" id="GFG39353.1"/>
    </source>
</evidence>
<dbReference type="OrthoDB" id="47801at2759"/>
<sequence>METEDKGSCTSETEVNVHNTRSVLLTEFVNWAQKKNNLIRLLQDSLCEDGRICLEFSIGKDENFTLLCPSEYPNYEDHFFVEATPPLQFWCNALNEFILDADVLLSLDVILEKAASLYCRKKSNSSPCLSSSESDPEADLGEFMVVDGDSEEGEEWEHVLCQRKKRWRMKEAELRAITKQPKTSDMFDGHVKDHPEQVFSNSAASGILMNDLIAIMESKHETGINAEPIDDNIYRWAVFLSSFDSQGKLNQDLQQLHQKYGYDYIQLQLDFTMDLYPFYPPVVKVVRPRLQGSMMLRIANMDLLKLSHWNPTRNMKSVLQEIKAYLGTWARIDLSSNRNDLHYFPQGAYIEMENYLLWLAWVSEIPSRAHQRSPEAECETSLPHARESERKKCQQKSLFPAGTGYSSPSQEGWNVNAYMSAQREKDKQIEYVLQKILQELRKSSDSSREHFGTDDTCTSFIVPSCSSRSSVTEVTEGCIANHYKTMHDSNHVAAAPKKQCRTGLQSDSDVTEYKQSTPSEWNSGVCSQQNGKSPIDPTEDLFTVLEASTLVPFLESKLQVDSFLEICRHTEVYRCVVDIISEIASRPKLVRLLWSLPDQVQSIYTLVTRLEEKAKAILVQITKTSANGNIPSATSAKQKNTSSTLKINNKSFCVVSADVETPEEERLARDFYQMSHTVSTALGNQGLLATYDKDQSPSTSQQSPRPQSPAAGMMDCDQALTATYKEALKDLQFLSCDIEVEGASAHHFSTHFKKALPPNSAQVIRIAQEMAALSTSLPLDLGSAIFVRTDDAKCTLLRALIIGPEGTPYSGGCFQFDIFFPPQYPKSPPLVHFCTTGRGRVRFNPNLYSSGRVCLSLLDTFMGLQGEHWHETSTLLQVLVSIQSLILVPEPYFNEPGYEILLGTAKGKRCSQSYNEDVLLHTVVHAMVAQLKKPSSGFEDVIRTHFWIKKKRILTEIKAHLKTHNNTKSLQRAYESLCAELNKLTPVSSKTTEETALLDDPV</sequence>